<sequence>MKDVEENSVITQCMKHGVMRMLAWRILLISQGFASFFAMRQIGPRCARWTDRNPSQVFYAAHIRAGRTDALYKPRPEVTDVQRMALEDLKDVANFFDSAMNRLRRVEMAKETSLDNSFETPSELGIFVSS</sequence>
<accession>A0A1L9RQ66</accession>
<feature type="transmembrane region" description="Helical" evidence="1">
    <location>
        <begin position="22"/>
        <end position="39"/>
    </location>
</feature>
<dbReference type="EMBL" id="KV878211">
    <property type="protein sequence ID" value="OJJ37032.1"/>
    <property type="molecule type" value="Genomic_DNA"/>
</dbReference>
<protein>
    <submittedName>
        <fullName evidence="2">Uncharacterized protein</fullName>
    </submittedName>
</protein>
<gene>
    <name evidence="2" type="ORF">ASPWEDRAFT_26458</name>
</gene>
<keyword evidence="3" id="KW-1185">Reference proteome</keyword>
<dbReference type="AlphaFoldDB" id="A0A1L9RQ66"/>
<keyword evidence="1" id="KW-0472">Membrane</keyword>
<proteinExistence type="predicted"/>
<evidence type="ECO:0000313" key="3">
    <source>
        <dbReference type="Proteomes" id="UP000184383"/>
    </source>
</evidence>
<organism evidence="2 3">
    <name type="scientific">Aspergillus wentii DTO 134E9</name>
    <dbReference type="NCBI Taxonomy" id="1073089"/>
    <lineage>
        <taxon>Eukaryota</taxon>
        <taxon>Fungi</taxon>
        <taxon>Dikarya</taxon>
        <taxon>Ascomycota</taxon>
        <taxon>Pezizomycotina</taxon>
        <taxon>Eurotiomycetes</taxon>
        <taxon>Eurotiomycetidae</taxon>
        <taxon>Eurotiales</taxon>
        <taxon>Aspergillaceae</taxon>
        <taxon>Aspergillus</taxon>
        <taxon>Aspergillus subgen. Cremei</taxon>
    </lineage>
</organism>
<keyword evidence="1" id="KW-1133">Transmembrane helix</keyword>
<dbReference type="GeneID" id="63748706"/>
<evidence type="ECO:0000313" key="2">
    <source>
        <dbReference type="EMBL" id="OJJ37032.1"/>
    </source>
</evidence>
<dbReference type="RefSeq" id="XP_040690708.1">
    <property type="nucleotide sequence ID" value="XM_040832858.1"/>
</dbReference>
<name>A0A1L9RQ66_ASPWE</name>
<dbReference type="Proteomes" id="UP000184383">
    <property type="component" value="Unassembled WGS sequence"/>
</dbReference>
<evidence type="ECO:0000256" key="1">
    <source>
        <dbReference type="SAM" id="Phobius"/>
    </source>
</evidence>
<keyword evidence="1" id="KW-0812">Transmembrane</keyword>
<reference evidence="3" key="1">
    <citation type="journal article" date="2017" name="Genome Biol.">
        <title>Comparative genomics reveals high biological diversity and specific adaptations in the industrially and medically important fungal genus Aspergillus.</title>
        <authorList>
            <person name="de Vries R.P."/>
            <person name="Riley R."/>
            <person name="Wiebenga A."/>
            <person name="Aguilar-Osorio G."/>
            <person name="Amillis S."/>
            <person name="Uchima C.A."/>
            <person name="Anderluh G."/>
            <person name="Asadollahi M."/>
            <person name="Askin M."/>
            <person name="Barry K."/>
            <person name="Battaglia E."/>
            <person name="Bayram O."/>
            <person name="Benocci T."/>
            <person name="Braus-Stromeyer S.A."/>
            <person name="Caldana C."/>
            <person name="Canovas D."/>
            <person name="Cerqueira G.C."/>
            <person name="Chen F."/>
            <person name="Chen W."/>
            <person name="Choi C."/>
            <person name="Clum A."/>
            <person name="Dos Santos R.A."/>
            <person name="Damasio A.R."/>
            <person name="Diallinas G."/>
            <person name="Emri T."/>
            <person name="Fekete E."/>
            <person name="Flipphi M."/>
            <person name="Freyberg S."/>
            <person name="Gallo A."/>
            <person name="Gournas C."/>
            <person name="Habgood R."/>
            <person name="Hainaut M."/>
            <person name="Harispe M.L."/>
            <person name="Henrissat B."/>
            <person name="Hilden K.S."/>
            <person name="Hope R."/>
            <person name="Hossain A."/>
            <person name="Karabika E."/>
            <person name="Karaffa L."/>
            <person name="Karanyi Z."/>
            <person name="Krasevec N."/>
            <person name="Kuo A."/>
            <person name="Kusch H."/>
            <person name="LaButti K."/>
            <person name="Lagendijk E.L."/>
            <person name="Lapidus A."/>
            <person name="Levasseur A."/>
            <person name="Lindquist E."/>
            <person name="Lipzen A."/>
            <person name="Logrieco A.F."/>
            <person name="MacCabe A."/>
            <person name="Maekelae M.R."/>
            <person name="Malavazi I."/>
            <person name="Melin P."/>
            <person name="Meyer V."/>
            <person name="Mielnichuk N."/>
            <person name="Miskei M."/>
            <person name="Molnar A.P."/>
            <person name="Mule G."/>
            <person name="Ngan C.Y."/>
            <person name="Orejas M."/>
            <person name="Orosz E."/>
            <person name="Ouedraogo J.P."/>
            <person name="Overkamp K.M."/>
            <person name="Park H.-S."/>
            <person name="Perrone G."/>
            <person name="Piumi F."/>
            <person name="Punt P.J."/>
            <person name="Ram A.F."/>
            <person name="Ramon A."/>
            <person name="Rauscher S."/>
            <person name="Record E."/>
            <person name="Riano-Pachon D.M."/>
            <person name="Robert V."/>
            <person name="Roehrig J."/>
            <person name="Ruller R."/>
            <person name="Salamov A."/>
            <person name="Salih N.S."/>
            <person name="Samson R.A."/>
            <person name="Sandor E."/>
            <person name="Sanguinetti M."/>
            <person name="Schuetze T."/>
            <person name="Sepcic K."/>
            <person name="Shelest E."/>
            <person name="Sherlock G."/>
            <person name="Sophianopoulou V."/>
            <person name="Squina F.M."/>
            <person name="Sun H."/>
            <person name="Susca A."/>
            <person name="Todd R.B."/>
            <person name="Tsang A."/>
            <person name="Unkles S.E."/>
            <person name="van de Wiele N."/>
            <person name="van Rossen-Uffink D."/>
            <person name="Oliveira J.V."/>
            <person name="Vesth T.C."/>
            <person name="Visser J."/>
            <person name="Yu J.-H."/>
            <person name="Zhou M."/>
            <person name="Andersen M.R."/>
            <person name="Archer D.B."/>
            <person name="Baker S.E."/>
            <person name="Benoit I."/>
            <person name="Brakhage A.A."/>
            <person name="Braus G.H."/>
            <person name="Fischer R."/>
            <person name="Frisvad J.C."/>
            <person name="Goldman G.H."/>
            <person name="Houbraken J."/>
            <person name="Oakley B."/>
            <person name="Pocsi I."/>
            <person name="Scazzocchio C."/>
            <person name="Seiboth B."/>
            <person name="vanKuyk P.A."/>
            <person name="Wortman J."/>
            <person name="Dyer P.S."/>
            <person name="Grigoriev I.V."/>
        </authorList>
    </citation>
    <scope>NUCLEOTIDE SEQUENCE [LARGE SCALE GENOMIC DNA]</scope>
    <source>
        <strain evidence="3">DTO 134E9</strain>
    </source>
</reference>
<dbReference type="VEuPathDB" id="FungiDB:ASPWEDRAFT_26458"/>